<keyword evidence="3" id="KW-1185">Reference proteome</keyword>
<dbReference type="EMBL" id="CP071502">
    <property type="protein sequence ID" value="QSX35609.1"/>
    <property type="molecule type" value="Genomic_DNA"/>
</dbReference>
<evidence type="ECO:0000256" key="1">
    <source>
        <dbReference type="SAM" id="Phobius"/>
    </source>
</evidence>
<sequence>MEAKILIPLISALVGAIIGALSSIITITIQQRSQSKREKMKLASEMVENDRKFSYELAKAKGKPYSLPPVSVYQHYHFEILTALEKGNIKASDIERITLKNKELINAARFGGK</sequence>
<evidence type="ECO:0000313" key="2">
    <source>
        <dbReference type="EMBL" id="QSX35609.1"/>
    </source>
</evidence>
<dbReference type="Proteomes" id="UP000663207">
    <property type="component" value="Chromosome"/>
</dbReference>
<protein>
    <submittedName>
        <fullName evidence="2">Uncharacterized protein</fullName>
    </submittedName>
</protein>
<keyword evidence="1" id="KW-1133">Transmembrane helix</keyword>
<evidence type="ECO:0000313" key="3">
    <source>
        <dbReference type="Proteomes" id="UP000663207"/>
    </source>
</evidence>
<reference evidence="2 3" key="1">
    <citation type="submission" date="2021-03" db="EMBL/GenBank/DDBJ databases">
        <title>Novel species identification of genus Shewanella.</title>
        <authorList>
            <person name="Liu G."/>
            <person name="Zhang Q."/>
        </authorList>
    </citation>
    <scope>NUCLEOTIDE SEQUENCE [LARGE SCALE GENOMIC DNA]</scope>
    <source>
        <strain evidence="2 3">FJAT-52962</strain>
    </source>
</reference>
<gene>
    <name evidence="2" type="ORF">JYB85_09390</name>
</gene>
<feature type="transmembrane region" description="Helical" evidence="1">
    <location>
        <begin position="6"/>
        <end position="29"/>
    </location>
</feature>
<organism evidence="2 3">
    <name type="scientific">Shewanella sedimentimangrovi</name>
    <dbReference type="NCBI Taxonomy" id="2814293"/>
    <lineage>
        <taxon>Bacteria</taxon>
        <taxon>Pseudomonadati</taxon>
        <taxon>Pseudomonadota</taxon>
        <taxon>Gammaproteobacteria</taxon>
        <taxon>Alteromonadales</taxon>
        <taxon>Shewanellaceae</taxon>
        <taxon>Shewanella</taxon>
    </lineage>
</organism>
<dbReference type="RefSeq" id="WP_207379107.1">
    <property type="nucleotide sequence ID" value="NZ_CP071502.1"/>
</dbReference>
<keyword evidence="1" id="KW-0812">Transmembrane</keyword>
<keyword evidence="1" id="KW-0472">Membrane</keyword>
<accession>A0ABX7QVT9</accession>
<proteinExistence type="predicted"/>
<name>A0ABX7QVT9_9GAMM</name>